<dbReference type="FunFam" id="3.40.50.300:FF:000109">
    <property type="entry name" value="Peroxisomal biogenesis factor 6"/>
    <property type="match status" value="1"/>
</dbReference>
<evidence type="ECO:0000256" key="7">
    <source>
        <dbReference type="ARBA" id="ARBA00023136"/>
    </source>
</evidence>
<evidence type="ECO:0000313" key="12">
    <source>
        <dbReference type="EMBL" id="CAH1262782.1"/>
    </source>
</evidence>
<dbReference type="InterPro" id="IPR047533">
    <property type="entry name" value="RecA-like_PEX6_r2"/>
</dbReference>
<dbReference type="SMART" id="SM00382">
    <property type="entry name" value="AAA"/>
    <property type="match status" value="2"/>
</dbReference>
<dbReference type="PANTHER" id="PTHR23077">
    <property type="entry name" value="AAA-FAMILY ATPASE"/>
    <property type="match status" value="1"/>
</dbReference>
<dbReference type="PROSITE" id="PS00674">
    <property type="entry name" value="AAA"/>
    <property type="match status" value="1"/>
</dbReference>
<feature type="domain" description="AAA+ ATPase" evidence="11">
    <location>
        <begin position="888"/>
        <end position="1026"/>
    </location>
</feature>
<dbReference type="EMBL" id="OV696689">
    <property type="protein sequence ID" value="CAH1262782.1"/>
    <property type="molecule type" value="Genomic_DNA"/>
</dbReference>
<keyword evidence="3" id="KW-0962">Peroxisome biogenesis</keyword>
<accession>A0A8K0EQX8</accession>
<keyword evidence="13" id="KW-1185">Reference proteome</keyword>
<dbReference type="InterPro" id="IPR003960">
    <property type="entry name" value="ATPase_AAA_CS"/>
</dbReference>
<name>A0A8K0EQX8_BRALA</name>
<dbReference type="GO" id="GO:0005778">
    <property type="term" value="C:peroxisomal membrane"/>
    <property type="evidence" value="ECO:0007669"/>
    <property type="project" value="TreeGrafter"/>
</dbReference>
<dbReference type="InterPro" id="IPR003593">
    <property type="entry name" value="AAA+_ATPase"/>
</dbReference>
<dbReference type="CDD" id="cd19481">
    <property type="entry name" value="RecA-like_protease"/>
    <property type="match status" value="1"/>
</dbReference>
<keyword evidence="5" id="KW-0378">Hydrolase</keyword>
<dbReference type="FunFam" id="1.10.8.60:FF:000108">
    <property type="entry name" value="Peroxisomal biogenesis factor 6"/>
    <property type="match status" value="1"/>
</dbReference>
<dbReference type="GO" id="GO:0016887">
    <property type="term" value="F:ATP hydrolysis activity"/>
    <property type="evidence" value="ECO:0007669"/>
    <property type="project" value="InterPro"/>
</dbReference>
<evidence type="ECO:0000259" key="11">
    <source>
        <dbReference type="SMART" id="SM00382"/>
    </source>
</evidence>
<dbReference type="Proteomes" id="UP000838412">
    <property type="component" value="Chromosome 4"/>
</dbReference>
<dbReference type="PANTHER" id="PTHR23077:SF9">
    <property type="entry name" value="PEROXISOMAL ATPASE PEX6"/>
    <property type="match status" value="1"/>
</dbReference>
<dbReference type="OrthoDB" id="2187at2759"/>
<evidence type="ECO:0000256" key="4">
    <source>
        <dbReference type="ARBA" id="ARBA00022741"/>
    </source>
</evidence>
<dbReference type="FunFam" id="1.10.8.60:FF:000039">
    <property type="entry name" value="peroxisome biogenesis factor 6"/>
    <property type="match status" value="1"/>
</dbReference>
<protein>
    <recommendedName>
        <fullName evidence="8">Peroxisomal ATPase PEX6</fullName>
    </recommendedName>
    <alternativeName>
        <fullName evidence="9">Peroxin-6</fullName>
    </alternativeName>
</protein>
<reference evidence="12" key="1">
    <citation type="submission" date="2022-01" db="EMBL/GenBank/DDBJ databases">
        <authorList>
            <person name="Braso-Vives M."/>
        </authorList>
    </citation>
    <scope>NUCLEOTIDE SEQUENCE</scope>
</reference>
<evidence type="ECO:0000256" key="6">
    <source>
        <dbReference type="ARBA" id="ARBA00022840"/>
    </source>
</evidence>
<dbReference type="CDD" id="cd19527">
    <property type="entry name" value="RecA-like_PEX6_r2"/>
    <property type="match status" value="1"/>
</dbReference>
<evidence type="ECO:0000256" key="1">
    <source>
        <dbReference type="ARBA" id="ARBA00004370"/>
    </source>
</evidence>
<comment type="catalytic activity">
    <reaction evidence="10">
        <text>ATP + H2O = ADP + phosphate + H(+)</text>
        <dbReference type="Rhea" id="RHEA:13065"/>
        <dbReference type="ChEBI" id="CHEBI:15377"/>
        <dbReference type="ChEBI" id="CHEBI:15378"/>
        <dbReference type="ChEBI" id="CHEBI:30616"/>
        <dbReference type="ChEBI" id="CHEBI:43474"/>
        <dbReference type="ChEBI" id="CHEBI:456216"/>
    </reaction>
    <physiologicalReaction direction="left-to-right" evidence="10">
        <dbReference type="Rhea" id="RHEA:13066"/>
    </physiologicalReaction>
</comment>
<dbReference type="Gene3D" id="3.40.50.300">
    <property type="entry name" value="P-loop containing nucleotide triphosphate hydrolases"/>
    <property type="match status" value="2"/>
</dbReference>
<evidence type="ECO:0000313" key="13">
    <source>
        <dbReference type="Proteomes" id="UP000838412"/>
    </source>
</evidence>
<comment type="similarity">
    <text evidence="2">Belongs to the AAA ATPase family.</text>
</comment>
<dbReference type="GO" id="GO:0005829">
    <property type="term" value="C:cytosol"/>
    <property type="evidence" value="ECO:0007669"/>
    <property type="project" value="TreeGrafter"/>
</dbReference>
<evidence type="ECO:0000256" key="8">
    <source>
        <dbReference type="ARBA" id="ARBA00034811"/>
    </source>
</evidence>
<sequence length="1142" mass="124403">MAVSRRHGILRRFSFPSGHHPLHLGITTQDANVIGCNIEDAVSVISIPRASDEFDTRKELFACVSTLPLDSEPTEVGGDDGRADIISLFADEKFFRHYGFRHEEKVALRLVKAFPLSRLVIGTRKQQCYNWANGVMFGTGLLVAVCQQKLLARKGDVMLAPVLPMLGDADTVLQHYFDMTVLECEPGLQGVVTVNTSVIVTLMEEESEAGGDTSLEADRDGISPTITVVSDFASCLQTLEYTLSLLPQANLSKDNAEKVLSSLHSSQHVKSSDVRMRVRMLQQQLSAAGVVNAGLRAVTEHRVFATLTTLQRLKCFSGSWVNISIAPDNEDQSQDGKIPSINVLDESAVLPDEIAMPQEEVSHKIPDPDLKEKSADDLLPSGSPVKKVAPRVCLIQLCAVDAGSPHTVLEDGVLHVSPQLWFNLQSLPPVKSPDSCMCSVKPLLPLSPDVPVQSQSHSRSCQPPYASQVGIAMVTSPAYTPTCHFDSALKKYFSTTRVITLGDLFCVSTEDDAELFQEMVDGEMMRCPFVYFKVTQLSPTCEEVPSYLVDLKHTDLYQEGLVNSYIPVSADTFMSDIPPSLWTSVHPPGLGQSVDRLCEIIVPYLTHSQPESVKSSVLLTGPQGVGKSTVIRAVRRRLNMHLLQVNCYNLCGESSAATEARVNSLFQKALSCAPCILHLRNVGVLGRDRDGHEEDPRVAAMLHEAVAGLRHEASEYPVIVVATSAADKDVTSDVRGAFLHHVDIKTPTKRERGLMLRTLCQDVPLSSDVSIDKIAARSAGMVLGDLCSLLACTTRKAHRRILDSCCPDGRLSQQEQVDLVAAGVEVKQVDFEKALDHLQAAHSDAIGAPKIPNVSWEDVGGLAQVRAEILDTIQLPLQHPQLFAAGMRRSGVLLYGPPGTGKTLLAKAVATECSLNFLSVKGPELINMYVGQSEENVREVFSRARSAAPCVIFFDELDSLAPNRGRSGDSGGVMDRVVSQLLAELDGLHSAADVFVIGATNRPDLLDPALLRPGRFDKLLFLGVSGDRPSQLKILQALTRKFQLAADTQLENVVDKCPYNMTGADFYALCSDAMLNAIRRKIEQLEAGLPVDQTDVTVEEQDFITALQTLEPSVSTSELDRYKQLQGLFTTSMSNSSVPSLE</sequence>
<dbReference type="InterPro" id="IPR050168">
    <property type="entry name" value="AAA_ATPase_domain"/>
</dbReference>
<dbReference type="SUPFAM" id="SSF52540">
    <property type="entry name" value="P-loop containing nucleoside triphosphate hydrolases"/>
    <property type="match status" value="2"/>
</dbReference>
<evidence type="ECO:0000256" key="10">
    <source>
        <dbReference type="ARBA" id="ARBA00048778"/>
    </source>
</evidence>
<evidence type="ECO:0000256" key="2">
    <source>
        <dbReference type="ARBA" id="ARBA00006914"/>
    </source>
</evidence>
<dbReference type="InterPro" id="IPR056995">
    <property type="entry name" value="PEX6_4th_dom"/>
</dbReference>
<dbReference type="GO" id="GO:0016558">
    <property type="term" value="P:protein import into peroxisome matrix"/>
    <property type="evidence" value="ECO:0007669"/>
    <property type="project" value="TreeGrafter"/>
</dbReference>
<dbReference type="GO" id="GO:0005524">
    <property type="term" value="F:ATP binding"/>
    <property type="evidence" value="ECO:0007669"/>
    <property type="project" value="UniProtKB-KW"/>
</dbReference>
<evidence type="ECO:0000256" key="3">
    <source>
        <dbReference type="ARBA" id="ARBA00022593"/>
    </source>
</evidence>
<proteinExistence type="inferred from homology"/>
<organism evidence="12 13">
    <name type="scientific">Branchiostoma lanceolatum</name>
    <name type="common">Common lancelet</name>
    <name type="synonym">Amphioxus lanceolatum</name>
    <dbReference type="NCBI Taxonomy" id="7740"/>
    <lineage>
        <taxon>Eukaryota</taxon>
        <taxon>Metazoa</taxon>
        <taxon>Chordata</taxon>
        <taxon>Cephalochordata</taxon>
        <taxon>Leptocardii</taxon>
        <taxon>Amphioxiformes</taxon>
        <taxon>Branchiostomatidae</taxon>
        <taxon>Branchiostoma</taxon>
    </lineage>
</organism>
<dbReference type="InterPro" id="IPR027417">
    <property type="entry name" value="P-loop_NTPase"/>
</dbReference>
<dbReference type="FunFam" id="3.40.50.300:FF:000988">
    <property type="entry name" value="peroxisome biogenesis factor 6"/>
    <property type="match status" value="1"/>
</dbReference>
<dbReference type="InterPro" id="IPR003959">
    <property type="entry name" value="ATPase_AAA_core"/>
</dbReference>
<keyword evidence="4" id="KW-0547">Nucleotide-binding</keyword>
<gene>
    <name evidence="12" type="primary">PEX6</name>
    <name evidence="12" type="ORF">BLAG_LOCUS17698</name>
</gene>
<dbReference type="AlphaFoldDB" id="A0A8K0EQX8"/>
<keyword evidence="7" id="KW-0472">Membrane</keyword>
<comment type="subcellular location">
    <subcellularLocation>
        <location evidence="1">Membrane</location>
    </subcellularLocation>
</comment>
<dbReference type="Pfam" id="PF23315">
    <property type="entry name" value="PEX6_4th"/>
    <property type="match status" value="1"/>
</dbReference>
<feature type="domain" description="AAA+ ATPase" evidence="11">
    <location>
        <begin position="613"/>
        <end position="748"/>
    </location>
</feature>
<evidence type="ECO:0000256" key="9">
    <source>
        <dbReference type="ARBA" id="ARBA00034920"/>
    </source>
</evidence>
<dbReference type="Pfam" id="PF00004">
    <property type="entry name" value="AAA"/>
    <property type="match status" value="2"/>
</dbReference>
<dbReference type="Gene3D" id="1.10.8.60">
    <property type="match status" value="2"/>
</dbReference>
<evidence type="ECO:0000256" key="5">
    <source>
        <dbReference type="ARBA" id="ARBA00022801"/>
    </source>
</evidence>
<keyword evidence="6" id="KW-0067">ATP-binding</keyword>